<feature type="chain" id="PRO_5011756171" description="DUF922 domain-containing protein" evidence="1">
    <location>
        <begin position="27"/>
        <end position="186"/>
    </location>
</feature>
<evidence type="ECO:0000313" key="3">
    <source>
        <dbReference type="Proteomes" id="UP000199666"/>
    </source>
</evidence>
<dbReference type="Proteomes" id="UP000199666">
    <property type="component" value="Unassembled WGS sequence"/>
</dbReference>
<proteinExistence type="predicted"/>
<dbReference type="EMBL" id="FOPP01000002">
    <property type="protein sequence ID" value="SFG78684.1"/>
    <property type="molecule type" value="Genomic_DNA"/>
</dbReference>
<reference evidence="2 3" key="1">
    <citation type="submission" date="2016-10" db="EMBL/GenBank/DDBJ databases">
        <authorList>
            <person name="de Groot N.N."/>
        </authorList>
    </citation>
    <scope>NUCLEOTIDE SEQUENCE [LARGE SCALE GENOMIC DNA]</scope>
    <source>
        <strain evidence="2 3">DSM 18684</strain>
    </source>
</reference>
<evidence type="ECO:0000256" key="1">
    <source>
        <dbReference type="SAM" id="SignalP"/>
    </source>
</evidence>
<keyword evidence="3" id="KW-1185">Reference proteome</keyword>
<feature type="signal peptide" evidence="1">
    <location>
        <begin position="1"/>
        <end position="26"/>
    </location>
</feature>
<protein>
    <recommendedName>
        <fullName evidence="4">DUF922 domain-containing protein</fullName>
    </recommendedName>
</protein>
<dbReference type="STRING" id="414048.SAMN04489864_102261"/>
<organism evidence="2 3">
    <name type="scientific">Pedobacter insulae</name>
    <dbReference type="NCBI Taxonomy" id="414048"/>
    <lineage>
        <taxon>Bacteria</taxon>
        <taxon>Pseudomonadati</taxon>
        <taxon>Bacteroidota</taxon>
        <taxon>Sphingobacteriia</taxon>
        <taxon>Sphingobacteriales</taxon>
        <taxon>Sphingobacteriaceae</taxon>
        <taxon>Pedobacter</taxon>
    </lineage>
</organism>
<dbReference type="InterPro" id="IPR010321">
    <property type="entry name" value="DUF922"/>
</dbReference>
<accession>A0A1I2UNE0</accession>
<dbReference type="AlphaFoldDB" id="A0A1I2UNE0"/>
<keyword evidence="1" id="KW-0732">Signal</keyword>
<dbReference type="RefSeq" id="WP_090992316.1">
    <property type="nucleotide sequence ID" value="NZ_FOPP01000002.1"/>
</dbReference>
<sequence length="186" mass="22040">MKRSCKKVLVTLSLLGTILFSGFNTQEQEVLPEKINWHSHFLASPDEHSPYFALTATRWQYSYNAHIRGNNLHIDFNFFAGVDPDKSWVKLNKLRGAESKRKLLNHEQGHVNINFLLLKDGEQKVRFQRYTIRNYKKSIKENANKVSAYYTAMQKQYDEETKHGSDDINQKRWDRLIEKELMKYLE</sequence>
<gene>
    <name evidence="2" type="ORF">SAMN04489864_102261</name>
</gene>
<evidence type="ECO:0000313" key="2">
    <source>
        <dbReference type="EMBL" id="SFG78684.1"/>
    </source>
</evidence>
<evidence type="ECO:0008006" key="4">
    <source>
        <dbReference type="Google" id="ProtNLM"/>
    </source>
</evidence>
<name>A0A1I2UNE0_9SPHI</name>
<dbReference type="Pfam" id="PF06037">
    <property type="entry name" value="DUF922"/>
    <property type="match status" value="1"/>
</dbReference>
<dbReference type="OrthoDB" id="5431540at2"/>